<evidence type="ECO:0000256" key="3">
    <source>
        <dbReference type="SAM" id="MobiDB-lite"/>
    </source>
</evidence>
<dbReference type="Proteomes" id="UP000070544">
    <property type="component" value="Unassembled WGS sequence"/>
</dbReference>
<dbReference type="STRING" id="1344416.A0A139AR16"/>
<dbReference type="GO" id="GO:0005524">
    <property type="term" value="F:ATP binding"/>
    <property type="evidence" value="ECO:0007669"/>
    <property type="project" value="UniProtKB-KW"/>
</dbReference>
<protein>
    <submittedName>
        <fullName evidence="5">p-loop containing nucleoside triphosphate hydrolase protein</fullName>
    </submittedName>
</protein>
<keyword evidence="6" id="KW-1185">Reference proteome</keyword>
<feature type="region of interest" description="Disordered" evidence="3">
    <location>
        <begin position="261"/>
        <end position="283"/>
    </location>
</feature>
<dbReference type="PANTHER" id="PTHR43158:SF2">
    <property type="entry name" value="SKFA PEPTIDE EXPORT ATP-BINDING PROTEIN SKFE"/>
    <property type="match status" value="1"/>
</dbReference>
<sequence length="298" mass="32398">MAPSSTIECTDLTFELGGKVILKNLNLALPTASRTLLVGANGAGKSTLLRLLAGKRLVKDGACRVDGKRAFFEPVPGLTYLGTEWATNPVVRGDIAVSQLLQSAGVDKHRERAKELLEVMDVNPLWHMNAVSDGERRRVQIVMGLLAPWSVLLLDEVTVDLDAVVRSDLLAWLKAETERRGATILYATHIYDGLGEWPTHVAHMAFGSIAHLRSLTPGGFPELEAVLPASGSAGTSFNANSPLLLAVTGWLRADLASRRARGQQYDPGHDERGHVGEKKFGVVERSPQESYNYWAGRD</sequence>
<proteinExistence type="predicted"/>
<dbReference type="OMA" id="YLGTEWV"/>
<dbReference type="InterPro" id="IPR003439">
    <property type="entry name" value="ABC_transporter-like_ATP-bd"/>
</dbReference>
<keyword evidence="2" id="KW-0067">ATP-binding</keyword>
<evidence type="ECO:0000313" key="5">
    <source>
        <dbReference type="EMBL" id="KXS19176.1"/>
    </source>
</evidence>
<feature type="compositionally biased region" description="Basic and acidic residues" evidence="3">
    <location>
        <begin position="267"/>
        <end position="282"/>
    </location>
</feature>
<evidence type="ECO:0000259" key="4">
    <source>
        <dbReference type="PROSITE" id="PS50893"/>
    </source>
</evidence>
<keyword evidence="1" id="KW-0547">Nucleotide-binding</keyword>
<feature type="domain" description="ABC transporter" evidence="4">
    <location>
        <begin position="7"/>
        <end position="231"/>
    </location>
</feature>
<dbReference type="PROSITE" id="PS50893">
    <property type="entry name" value="ABC_TRANSPORTER_2"/>
    <property type="match status" value="1"/>
</dbReference>
<dbReference type="Pfam" id="PF00005">
    <property type="entry name" value="ABC_tran"/>
    <property type="match status" value="1"/>
</dbReference>
<reference evidence="5 6" key="1">
    <citation type="journal article" date="2015" name="Genome Biol. Evol.">
        <title>Phylogenomic analyses indicate that early fungi evolved digesting cell walls of algal ancestors of land plants.</title>
        <authorList>
            <person name="Chang Y."/>
            <person name="Wang S."/>
            <person name="Sekimoto S."/>
            <person name="Aerts A.L."/>
            <person name="Choi C."/>
            <person name="Clum A."/>
            <person name="LaButti K.M."/>
            <person name="Lindquist E.A."/>
            <person name="Yee Ngan C."/>
            <person name="Ohm R.A."/>
            <person name="Salamov A.A."/>
            <person name="Grigoriev I.V."/>
            <person name="Spatafora J.W."/>
            <person name="Berbee M.L."/>
        </authorList>
    </citation>
    <scope>NUCLEOTIDE SEQUENCE [LARGE SCALE GENOMIC DNA]</scope>
    <source>
        <strain evidence="5 6">JEL478</strain>
    </source>
</reference>
<dbReference type="SUPFAM" id="SSF52540">
    <property type="entry name" value="P-loop containing nucleoside triphosphate hydrolases"/>
    <property type="match status" value="1"/>
</dbReference>
<dbReference type="InterPro" id="IPR027417">
    <property type="entry name" value="P-loop_NTPase"/>
</dbReference>
<dbReference type="EMBL" id="KQ965739">
    <property type="protein sequence ID" value="KXS19176.1"/>
    <property type="molecule type" value="Genomic_DNA"/>
</dbReference>
<dbReference type="SMART" id="SM00382">
    <property type="entry name" value="AAA"/>
    <property type="match status" value="1"/>
</dbReference>
<dbReference type="Gene3D" id="3.40.50.300">
    <property type="entry name" value="P-loop containing nucleotide triphosphate hydrolases"/>
    <property type="match status" value="1"/>
</dbReference>
<gene>
    <name evidence="5" type="ORF">M427DRAFT_109018</name>
</gene>
<evidence type="ECO:0000256" key="2">
    <source>
        <dbReference type="ARBA" id="ARBA00022840"/>
    </source>
</evidence>
<accession>A0A139AR16</accession>
<dbReference type="InterPro" id="IPR003593">
    <property type="entry name" value="AAA+_ATPase"/>
</dbReference>
<dbReference type="OrthoDB" id="6512918at2759"/>
<dbReference type="PANTHER" id="PTHR43158">
    <property type="entry name" value="SKFA PEPTIDE EXPORT ATP-BINDING PROTEIN SKFE"/>
    <property type="match status" value="1"/>
</dbReference>
<evidence type="ECO:0000313" key="6">
    <source>
        <dbReference type="Proteomes" id="UP000070544"/>
    </source>
</evidence>
<organism evidence="5 6">
    <name type="scientific">Gonapodya prolifera (strain JEL478)</name>
    <name type="common">Monoblepharis prolifera</name>
    <dbReference type="NCBI Taxonomy" id="1344416"/>
    <lineage>
        <taxon>Eukaryota</taxon>
        <taxon>Fungi</taxon>
        <taxon>Fungi incertae sedis</taxon>
        <taxon>Chytridiomycota</taxon>
        <taxon>Chytridiomycota incertae sedis</taxon>
        <taxon>Monoblepharidomycetes</taxon>
        <taxon>Monoblepharidales</taxon>
        <taxon>Gonapodyaceae</taxon>
        <taxon>Gonapodya</taxon>
    </lineage>
</organism>
<dbReference type="GO" id="GO:0016887">
    <property type="term" value="F:ATP hydrolysis activity"/>
    <property type="evidence" value="ECO:0007669"/>
    <property type="project" value="InterPro"/>
</dbReference>
<name>A0A139AR16_GONPJ</name>
<keyword evidence="5" id="KW-0378">Hydrolase</keyword>
<evidence type="ECO:0000256" key="1">
    <source>
        <dbReference type="ARBA" id="ARBA00022741"/>
    </source>
</evidence>
<dbReference type="AlphaFoldDB" id="A0A139AR16"/>